<dbReference type="Pfam" id="PF01522">
    <property type="entry name" value="Polysacc_deac_1"/>
    <property type="match status" value="1"/>
</dbReference>
<keyword evidence="4" id="KW-0472">Membrane</keyword>
<dbReference type="GO" id="GO:0016810">
    <property type="term" value="F:hydrolase activity, acting on carbon-nitrogen (but not peptide) bonds"/>
    <property type="evidence" value="ECO:0007669"/>
    <property type="project" value="InterPro"/>
</dbReference>
<keyword evidence="6" id="KW-0326">Glycosidase</keyword>
<dbReference type="SUPFAM" id="SSF88713">
    <property type="entry name" value="Glycoside hydrolase/deacetylase"/>
    <property type="match status" value="1"/>
</dbReference>
<dbReference type="InterPro" id="IPR002509">
    <property type="entry name" value="NODB_dom"/>
</dbReference>
<evidence type="ECO:0000256" key="2">
    <source>
        <dbReference type="ARBA" id="ARBA00022801"/>
    </source>
</evidence>
<organism evidence="6 7">
    <name type="scientific">Bifidobacterium scardovii</name>
    <dbReference type="NCBI Taxonomy" id="158787"/>
    <lineage>
        <taxon>Bacteria</taxon>
        <taxon>Bacillati</taxon>
        <taxon>Actinomycetota</taxon>
        <taxon>Actinomycetes</taxon>
        <taxon>Bifidobacteriales</taxon>
        <taxon>Bifidobacteriaceae</taxon>
        <taxon>Bifidobacterium</taxon>
    </lineage>
</organism>
<dbReference type="CDD" id="cd10917">
    <property type="entry name" value="CE4_NodB_like_6s_7s"/>
    <property type="match status" value="1"/>
</dbReference>
<dbReference type="PANTHER" id="PTHR10587">
    <property type="entry name" value="GLYCOSYL TRANSFERASE-RELATED"/>
    <property type="match status" value="1"/>
</dbReference>
<evidence type="ECO:0000256" key="1">
    <source>
        <dbReference type="ARBA" id="ARBA00022723"/>
    </source>
</evidence>
<dbReference type="GO" id="GO:0031176">
    <property type="term" value="F:endo-1,4-beta-xylanase activity"/>
    <property type="evidence" value="ECO:0007669"/>
    <property type="project" value="UniProtKB-EC"/>
</dbReference>
<evidence type="ECO:0000313" key="7">
    <source>
        <dbReference type="Proteomes" id="UP000029033"/>
    </source>
</evidence>
<dbReference type="InterPro" id="IPR050248">
    <property type="entry name" value="Polysacc_deacetylase_ArnD"/>
</dbReference>
<dbReference type="STRING" id="158787.BSCA_0144"/>
<dbReference type="PANTHER" id="PTHR10587:SF133">
    <property type="entry name" value="CHITIN DEACETYLASE 1-RELATED"/>
    <property type="match status" value="1"/>
</dbReference>
<dbReference type="GO" id="GO:0046872">
    <property type="term" value="F:metal ion binding"/>
    <property type="evidence" value="ECO:0007669"/>
    <property type="project" value="UniProtKB-KW"/>
</dbReference>
<name>A0A087DDQ4_9BIFI</name>
<dbReference type="PROSITE" id="PS51677">
    <property type="entry name" value="NODB"/>
    <property type="match status" value="1"/>
</dbReference>
<dbReference type="EC" id="3.2.1.8" evidence="6"/>
<dbReference type="OrthoDB" id="9763050at2"/>
<keyword evidence="4" id="KW-0812">Transmembrane</keyword>
<dbReference type="EMBL" id="JGZO01000012">
    <property type="protein sequence ID" value="KFI93654.1"/>
    <property type="molecule type" value="Genomic_DNA"/>
</dbReference>
<dbReference type="eggNOG" id="COG0726">
    <property type="taxonomic scope" value="Bacteria"/>
</dbReference>
<reference evidence="6 7" key="1">
    <citation type="submission" date="2014-03" db="EMBL/GenBank/DDBJ databases">
        <title>Genomics of Bifidobacteria.</title>
        <authorList>
            <person name="Ventura M."/>
            <person name="Milani C."/>
            <person name="Lugli G.A."/>
        </authorList>
    </citation>
    <scope>NUCLEOTIDE SEQUENCE [LARGE SCALE GENOMIC DNA]</scope>
    <source>
        <strain evidence="6 7">LMG 21589</strain>
    </source>
</reference>
<dbReference type="InterPro" id="IPR011330">
    <property type="entry name" value="Glyco_hydro/deAcase_b/a-brl"/>
</dbReference>
<feature type="compositionally biased region" description="Basic and acidic residues" evidence="3">
    <location>
        <begin position="137"/>
        <end position="152"/>
    </location>
</feature>
<evidence type="ECO:0000256" key="3">
    <source>
        <dbReference type="SAM" id="MobiDB-lite"/>
    </source>
</evidence>
<feature type="domain" description="NodB homology" evidence="5">
    <location>
        <begin position="213"/>
        <end position="392"/>
    </location>
</feature>
<keyword evidence="2 6" id="KW-0378">Hydrolase</keyword>
<evidence type="ECO:0000313" key="6">
    <source>
        <dbReference type="EMBL" id="KFI93654.1"/>
    </source>
</evidence>
<keyword evidence="4" id="KW-1133">Transmembrane helix</keyword>
<feature type="region of interest" description="Disordered" evidence="3">
    <location>
        <begin position="137"/>
        <end position="156"/>
    </location>
</feature>
<dbReference type="Gene3D" id="3.20.20.370">
    <property type="entry name" value="Glycoside hydrolase/deacetylase"/>
    <property type="match status" value="1"/>
</dbReference>
<dbReference type="GO" id="GO:0016020">
    <property type="term" value="C:membrane"/>
    <property type="evidence" value="ECO:0007669"/>
    <property type="project" value="TreeGrafter"/>
</dbReference>
<evidence type="ECO:0000256" key="4">
    <source>
        <dbReference type="SAM" id="Phobius"/>
    </source>
</evidence>
<keyword evidence="7" id="KW-1185">Reference proteome</keyword>
<gene>
    <name evidence="6" type="ORF">BSCA_0144</name>
</gene>
<dbReference type="AlphaFoldDB" id="A0A087DDQ4"/>
<evidence type="ECO:0000259" key="5">
    <source>
        <dbReference type="PROSITE" id="PS51677"/>
    </source>
</evidence>
<comment type="caution">
    <text evidence="6">The sequence shown here is derived from an EMBL/GenBank/DDBJ whole genome shotgun (WGS) entry which is preliminary data.</text>
</comment>
<feature type="transmembrane region" description="Helical" evidence="4">
    <location>
        <begin position="27"/>
        <end position="51"/>
    </location>
</feature>
<dbReference type="GO" id="GO:0005975">
    <property type="term" value="P:carbohydrate metabolic process"/>
    <property type="evidence" value="ECO:0007669"/>
    <property type="project" value="InterPro"/>
</dbReference>
<sequence>MYGNASRVNPPLGRHHRPLKRRVWPRVLAGIAITVAIAAGACAAAWSWWMWQHHWRSIDITVNGSSVSMRVDTTLGALMAGNDDFGAVPGRLLAVTGDVLDQHGGEPVSTAVNGHEIAARDRETTAVPEHADVTVESGKDTTEAHDVSREPVPHGSNIVIAGGAIQRVRQHGRDGVREIWVGKKSGKKADKGVTEPPVDLVVEPLNPRPAGRKVIALTFDDGPGPQSPAILDILRDKGVHATFFNLGSQAAAFPAVEQRALAEGHQIANHSNTHPDLTKLDKAAMRAEITGGFAGIKAASGVDTRILRAPYGAFGTKQWTDASDLIDMNVLWDIDTLDWKRPGPNAIHDAVLSNAHNGAIVLMHDGGGDRSQDVKALPRIIDDLRAQGYEFVTIDQLMQMA</sequence>
<accession>A0A087DDQ4</accession>
<proteinExistence type="predicted"/>
<dbReference type="Proteomes" id="UP000029033">
    <property type="component" value="Unassembled WGS sequence"/>
</dbReference>
<keyword evidence="1" id="KW-0479">Metal-binding</keyword>
<protein>
    <submittedName>
        <fullName evidence="6">Oligosaccharide deacetylase</fullName>
        <ecNumber evidence="6">3.2.1.8</ecNumber>
    </submittedName>
</protein>